<dbReference type="SUPFAM" id="SSF52080">
    <property type="entry name" value="Ribosomal proteins L15p and L18e"/>
    <property type="match status" value="1"/>
</dbReference>
<dbReference type="GO" id="GO:0006412">
    <property type="term" value="P:translation"/>
    <property type="evidence" value="ECO:0007669"/>
    <property type="project" value="InterPro"/>
</dbReference>
<feature type="domain" description="Large ribosomal subunit protein uL15/eL18" evidence="5">
    <location>
        <begin position="100"/>
        <end position="177"/>
    </location>
</feature>
<dbReference type="GeneID" id="30149500"/>
<dbReference type="PANTHER" id="PTHR12934:SF11">
    <property type="entry name" value="LARGE RIBOSOMAL SUBUNIT PROTEIN UL15M"/>
    <property type="match status" value="1"/>
</dbReference>
<evidence type="ECO:0000313" key="7">
    <source>
        <dbReference type="Proteomes" id="UP000094336"/>
    </source>
</evidence>
<dbReference type="Gene3D" id="3.100.10.10">
    <property type="match status" value="1"/>
</dbReference>
<evidence type="ECO:0000256" key="4">
    <source>
        <dbReference type="SAM" id="MobiDB-lite"/>
    </source>
</evidence>
<dbReference type="STRING" id="984486.A0A1E3QUE6"/>
<feature type="region of interest" description="Disordered" evidence="4">
    <location>
        <begin position="35"/>
        <end position="66"/>
    </location>
</feature>
<reference evidence="7" key="1">
    <citation type="submission" date="2016-05" db="EMBL/GenBank/DDBJ databases">
        <title>Comparative genomics of biotechnologically important yeasts.</title>
        <authorList>
            <consortium name="DOE Joint Genome Institute"/>
            <person name="Riley R."/>
            <person name="Haridas S."/>
            <person name="Wolfe K.H."/>
            <person name="Lopes M.R."/>
            <person name="Hittinger C.T."/>
            <person name="Goker M."/>
            <person name="Salamov A."/>
            <person name="Wisecaver J."/>
            <person name="Long T.M."/>
            <person name="Aerts A.L."/>
            <person name="Barry K."/>
            <person name="Choi C."/>
            <person name="Clum A."/>
            <person name="Coughlan A.Y."/>
            <person name="Deshpande S."/>
            <person name="Douglass A.P."/>
            <person name="Hanson S.J."/>
            <person name="Klenk H.-P."/>
            <person name="Labutti K."/>
            <person name="Lapidus A."/>
            <person name="Lindquist E."/>
            <person name="Lipzen A."/>
            <person name="Meier-Kolthoff J.P."/>
            <person name="Ohm R.A."/>
            <person name="Otillar R.P."/>
            <person name="Pangilinan J."/>
            <person name="Peng Y."/>
            <person name="Rokas A."/>
            <person name="Rosa C.A."/>
            <person name="Scheuner C."/>
            <person name="Sibirny A.A."/>
            <person name="Slot J.C."/>
            <person name="Stielow J.B."/>
            <person name="Sun H."/>
            <person name="Kurtzman C.P."/>
            <person name="Blackwell M."/>
            <person name="Grigoriev I.V."/>
            <person name="Jeffries T.W."/>
        </authorList>
    </citation>
    <scope>NUCLEOTIDE SEQUENCE [LARGE SCALE GENOMIC DNA]</scope>
    <source>
        <strain evidence="7">NRRL Y-12698</strain>
    </source>
</reference>
<evidence type="ECO:0000256" key="1">
    <source>
        <dbReference type="ARBA" id="ARBA00007320"/>
    </source>
</evidence>
<proteinExistence type="inferred from homology"/>
<dbReference type="AlphaFoldDB" id="A0A1E3QUE6"/>
<dbReference type="Proteomes" id="UP000094336">
    <property type="component" value="Unassembled WGS sequence"/>
</dbReference>
<dbReference type="Pfam" id="PF00828">
    <property type="entry name" value="Ribosomal_L27A"/>
    <property type="match status" value="1"/>
</dbReference>
<evidence type="ECO:0000256" key="2">
    <source>
        <dbReference type="ARBA" id="ARBA00022980"/>
    </source>
</evidence>
<keyword evidence="2" id="KW-0689">Ribosomal protein</keyword>
<comment type="similarity">
    <text evidence="1">Belongs to the universal ribosomal protein uL15 family.</text>
</comment>
<dbReference type="NCBIfam" id="TIGR01071">
    <property type="entry name" value="rplO_bact"/>
    <property type="match status" value="1"/>
</dbReference>
<organism evidence="6 7">
    <name type="scientific">Babjeviella inositovora NRRL Y-12698</name>
    <dbReference type="NCBI Taxonomy" id="984486"/>
    <lineage>
        <taxon>Eukaryota</taxon>
        <taxon>Fungi</taxon>
        <taxon>Dikarya</taxon>
        <taxon>Ascomycota</taxon>
        <taxon>Saccharomycotina</taxon>
        <taxon>Pichiomycetes</taxon>
        <taxon>Serinales incertae sedis</taxon>
        <taxon>Babjeviella</taxon>
    </lineage>
</organism>
<dbReference type="GO" id="GO:0005762">
    <property type="term" value="C:mitochondrial large ribosomal subunit"/>
    <property type="evidence" value="ECO:0007669"/>
    <property type="project" value="EnsemblFungi"/>
</dbReference>
<dbReference type="EMBL" id="KV454428">
    <property type="protein sequence ID" value="ODQ81311.1"/>
    <property type="molecule type" value="Genomic_DNA"/>
</dbReference>
<dbReference type="InterPro" id="IPR021131">
    <property type="entry name" value="Ribosomal_uL15/eL18"/>
</dbReference>
<keyword evidence="7" id="KW-1185">Reference proteome</keyword>
<keyword evidence="3" id="KW-0687">Ribonucleoprotein</keyword>
<name>A0A1E3QUE6_9ASCO</name>
<evidence type="ECO:0000259" key="5">
    <source>
        <dbReference type="Pfam" id="PF00828"/>
    </source>
</evidence>
<dbReference type="RefSeq" id="XP_018986639.1">
    <property type="nucleotide sequence ID" value="XM_019131647.1"/>
</dbReference>
<evidence type="ECO:0000256" key="3">
    <source>
        <dbReference type="ARBA" id="ARBA00023274"/>
    </source>
</evidence>
<dbReference type="PANTHER" id="PTHR12934">
    <property type="entry name" value="50S RIBOSOMAL PROTEIN L15"/>
    <property type="match status" value="1"/>
</dbReference>
<dbReference type="HAMAP" id="MF_01341">
    <property type="entry name" value="Ribosomal_uL15"/>
    <property type="match status" value="1"/>
</dbReference>
<sequence>MFSLQSLFSPLARVTQPSGVFCRYASLLGNLSPAPNSQKNLKRVGRGPQSGMGKTSRRGQKGQKARNNVNLWFEGGQTPYYRLFPKRGFRNVHALDYVSLNLFRVQEYYQKGFLNIPEGGVLDMCAMKKCGLVTGNPKDGIKLLGFGSGQFTAPLKIEASKATPRAIRAIEKAGGSFVAKYHNRMGYRAHLTPGRYISKYGRMPLEGRPIKKKLIEYYSDESRRGYLVYEKTYLAKLAAAGNAKASSKAKKNSLDAQLEAASDKVCAESNKVIRFEDFVKM</sequence>
<accession>A0A1E3QUE6</accession>
<feature type="compositionally biased region" description="Basic residues" evidence="4">
    <location>
        <begin position="55"/>
        <end position="64"/>
    </location>
</feature>
<protein>
    <recommendedName>
        <fullName evidence="5">Large ribosomal subunit protein uL15/eL18 domain-containing protein</fullName>
    </recommendedName>
</protein>
<evidence type="ECO:0000313" key="6">
    <source>
        <dbReference type="EMBL" id="ODQ81311.1"/>
    </source>
</evidence>
<dbReference type="OrthoDB" id="361383at2759"/>
<dbReference type="GO" id="GO:0003735">
    <property type="term" value="F:structural constituent of ribosome"/>
    <property type="evidence" value="ECO:0007669"/>
    <property type="project" value="EnsemblFungi"/>
</dbReference>
<dbReference type="InterPro" id="IPR036227">
    <property type="entry name" value="Ribosomal_uL15/eL18_sf"/>
</dbReference>
<gene>
    <name evidence="6" type="ORF">BABINDRAFT_33740</name>
</gene>
<dbReference type="InterPro" id="IPR030878">
    <property type="entry name" value="Ribosomal_uL15"/>
</dbReference>
<dbReference type="InterPro" id="IPR005749">
    <property type="entry name" value="Ribosomal_uL15_bac-type"/>
</dbReference>